<dbReference type="EMBL" id="BKCJ011074647">
    <property type="protein sequence ID" value="GFC80342.1"/>
    <property type="molecule type" value="Genomic_DNA"/>
</dbReference>
<dbReference type="GO" id="GO:0016740">
    <property type="term" value="F:transferase activity"/>
    <property type="evidence" value="ECO:0007669"/>
    <property type="project" value="UniProtKB-KW"/>
</dbReference>
<keyword evidence="2" id="KW-0808">Transferase</keyword>
<comment type="caution">
    <text evidence="2">The sequence shown here is derived from an EMBL/GenBank/DDBJ whole genome shotgun (WGS) entry which is preliminary data.</text>
</comment>
<reference evidence="2" key="1">
    <citation type="journal article" date="2019" name="Sci. Rep.">
        <title>Draft genome of Tanacetum cinerariifolium, the natural source of mosquito coil.</title>
        <authorList>
            <person name="Yamashiro T."/>
            <person name="Shiraishi A."/>
            <person name="Satake H."/>
            <person name="Nakayama K."/>
        </authorList>
    </citation>
    <scope>NUCLEOTIDE SEQUENCE</scope>
</reference>
<evidence type="ECO:0000256" key="1">
    <source>
        <dbReference type="SAM" id="MobiDB-lite"/>
    </source>
</evidence>
<feature type="non-terminal residue" evidence="2">
    <location>
        <position position="74"/>
    </location>
</feature>
<name>A0A699R8L8_TANCI</name>
<protein>
    <submittedName>
        <fullName evidence="2">Homogentisate phytyltransferase 1, chloroplastic-like</fullName>
    </submittedName>
</protein>
<feature type="compositionally biased region" description="Polar residues" evidence="1">
    <location>
        <begin position="28"/>
        <end position="38"/>
    </location>
</feature>
<proteinExistence type="predicted"/>
<gene>
    <name evidence="2" type="ORF">Tci_852312</name>
</gene>
<accession>A0A699R8L8</accession>
<evidence type="ECO:0000313" key="2">
    <source>
        <dbReference type="EMBL" id="GFC80342.1"/>
    </source>
</evidence>
<organism evidence="2">
    <name type="scientific">Tanacetum cinerariifolium</name>
    <name type="common">Dalmatian daisy</name>
    <name type="synonym">Chrysanthemum cinerariifolium</name>
    <dbReference type="NCBI Taxonomy" id="118510"/>
    <lineage>
        <taxon>Eukaryota</taxon>
        <taxon>Viridiplantae</taxon>
        <taxon>Streptophyta</taxon>
        <taxon>Embryophyta</taxon>
        <taxon>Tracheophyta</taxon>
        <taxon>Spermatophyta</taxon>
        <taxon>Magnoliopsida</taxon>
        <taxon>eudicotyledons</taxon>
        <taxon>Gunneridae</taxon>
        <taxon>Pentapetalae</taxon>
        <taxon>asterids</taxon>
        <taxon>campanulids</taxon>
        <taxon>Asterales</taxon>
        <taxon>Asteraceae</taxon>
        <taxon>Asteroideae</taxon>
        <taxon>Anthemideae</taxon>
        <taxon>Anthemidinae</taxon>
        <taxon>Tanacetum</taxon>
    </lineage>
</organism>
<dbReference type="AlphaFoldDB" id="A0A699R8L8"/>
<sequence>MNHNGSTNNLHKRRVNVVSEYSPEARDSPTSVPKSSGKSLGAKLDVIYRYSRAYTLKGTSYTDFTPSFFLGVLQ</sequence>
<feature type="region of interest" description="Disordered" evidence="1">
    <location>
        <begin position="1"/>
        <end position="38"/>
    </location>
</feature>